<evidence type="ECO:0000256" key="6">
    <source>
        <dbReference type="ARBA" id="ARBA00023136"/>
    </source>
</evidence>
<feature type="transmembrane region" description="Helical" evidence="8">
    <location>
        <begin position="238"/>
        <end position="261"/>
    </location>
</feature>
<keyword evidence="4" id="KW-0769">Symport</keyword>
<dbReference type="InterPro" id="IPR001991">
    <property type="entry name" value="Na-dicarboxylate_symporter"/>
</dbReference>
<feature type="transmembrane region" description="Helical" evidence="8">
    <location>
        <begin position="341"/>
        <end position="363"/>
    </location>
</feature>
<dbReference type="GO" id="GO:1902475">
    <property type="term" value="P:L-alpha-amino acid transmembrane transport"/>
    <property type="evidence" value="ECO:0007669"/>
    <property type="project" value="UniProtKB-ARBA"/>
</dbReference>
<keyword evidence="5 8" id="KW-1133">Transmembrane helix</keyword>
<accession>A0A3B0X8U9</accession>
<evidence type="ECO:0000313" key="9">
    <source>
        <dbReference type="EMBL" id="VAW59882.1"/>
    </source>
</evidence>
<feature type="transmembrane region" description="Helical" evidence="8">
    <location>
        <begin position="210"/>
        <end position="232"/>
    </location>
</feature>
<evidence type="ECO:0000256" key="3">
    <source>
        <dbReference type="ARBA" id="ARBA00022692"/>
    </source>
</evidence>
<dbReference type="PANTHER" id="PTHR11958:SF63">
    <property type="entry name" value="AMINO ACID TRANSPORTER"/>
    <property type="match status" value="1"/>
</dbReference>
<comment type="subcellular location">
    <subcellularLocation>
        <location evidence="1">Membrane</location>
        <topology evidence="1">Multi-pass membrane protein</topology>
    </subcellularLocation>
</comment>
<dbReference type="GO" id="GO:0016020">
    <property type="term" value="C:membrane"/>
    <property type="evidence" value="ECO:0007669"/>
    <property type="project" value="UniProtKB-SubCell"/>
</dbReference>
<dbReference type="PRINTS" id="PR00173">
    <property type="entry name" value="EDTRNSPORT"/>
</dbReference>
<dbReference type="InterPro" id="IPR018107">
    <property type="entry name" value="Na-dicarboxylate_symporter_CS"/>
</dbReference>
<keyword evidence="7" id="KW-0325">Glycoprotein</keyword>
<sequence length="426" mass="44803">MFKRFTSLQLHWQILIALALAIFAGLLSGTDSALFGITFYSVFGFFGTLFLNALKMLIVPLIVSSIIVGIMGIGSGDDLGRLGGKTLTYYASTSFLAIMTGLILVNLTMPGISDGQPIKDVIGLSDVPVHISEKVEGKGAGDIVAVFLRMVPPNIISAAAEGQMLGLIFFSLLFGFFITKLSAAKAEVMQNFWHGVLDVMMHMTNWVMKFAPIGVFALVAKVVAASGVGVFIPLAVFFFTVIAALAVHFIFTMSLILRFVAKVNPLLHYKAMSAALLTAFSTSSSSATLPLTMDCVENKAGVSNRVTSFTLPLGATVNMDGTALYECVAAIFIAQAYGLDLTLATQFTIVLVALVTSIGVAGIPSASLVAISIILGAIGLPLEGIGLILAVDRVLDMCRTAVNVFSDSVAAVVIGRLEGEAGILKG</sequence>
<organism evidence="9">
    <name type="scientific">hydrothermal vent metagenome</name>
    <dbReference type="NCBI Taxonomy" id="652676"/>
    <lineage>
        <taxon>unclassified sequences</taxon>
        <taxon>metagenomes</taxon>
        <taxon>ecological metagenomes</taxon>
    </lineage>
</organism>
<reference evidence="9" key="1">
    <citation type="submission" date="2018-06" db="EMBL/GenBank/DDBJ databases">
        <authorList>
            <person name="Zhirakovskaya E."/>
        </authorList>
    </citation>
    <scope>NUCLEOTIDE SEQUENCE</scope>
</reference>
<evidence type="ECO:0000256" key="5">
    <source>
        <dbReference type="ARBA" id="ARBA00022989"/>
    </source>
</evidence>
<name>A0A3B0X8U9_9ZZZZ</name>
<dbReference type="PANTHER" id="PTHR11958">
    <property type="entry name" value="SODIUM/DICARBOXYLATE SYMPORTER-RELATED"/>
    <property type="match status" value="1"/>
</dbReference>
<dbReference type="AlphaFoldDB" id="A0A3B0X8U9"/>
<dbReference type="Gene3D" id="1.10.3860.10">
    <property type="entry name" value="Sodium:dicarboxylate symporter"/>
    <property type="match status" value="1"/>
</dbReference>
<feature type="transmembrane region" description="Helical" evidence="8">
    <location>
        <begin position="155"/>
        <end position="179"/>
    </location>
</feature>
<evidence type="ECO:0000256" key="4">
    <source>
        <dbReference type="ARBA" id="ARBA00022847"/>
    </source>
</evidence>
<feature type="transmembrane region" description="Helical" evidence="8">
    <location>
        <begin position="56"/>
        <end position="75"/>
    </location>
</feature>
<dbReference type="Pfam" id="PF00375">
    <property type="entry name" value="SDF"/>
    <property type="match status" value="1"/>
</dbReference>
<gene>
    <name evidence="9" type="ORF">MNBD_GAMMA08-2674</name>
</gene>
<dbReference type="InterPro" id="IPR050746">
    <property type="entry name" value="DAACS"/>
</dbReference>
<dbReference type="GO" id="GO:0015293">
    <property type="term" value="F:symporter activity"/>
    <property type="evidence" value="ECO:0007669"/>
    <property type="project" value="UniProtKB-KW"/>
</dbReference>
<evidence type="ECO:0000256" key="7">
    <source>
        <dbReference type="ARBA" id="ARBA00023180"/>
    </source>
</evidence>
<keyword evidence="2" id="KW-0813">Transport</keyword>
<proteinExistence type="predicted"/>
<evidence type="ECO:0000256" key="2">
    <source>
        <dbReference type="ARBA" id="ARBA00022448"/>
    </source>
</evidence>
<dbReference type="SUPFAM" id="SSF118215">
    <property type="entry name" value="Proton glutamate symport protein"/>
    <property type="match status" value="1"/>
</dbReference>
<keyword evidence="6 8" id="KW-0472">Membrane</keyword>
<keyword evidence="3 8" id="KW-0812">Transmembrane</keyword>
<feature type="transmembrane region" description="Helical" evidence="8">
    <location>
        <begin position="369"/>
        <end position="391"/>
    </location>
</feature>
<dbReference type="EMBL" id="UOFH01000112">
    <property type="protein sequence ID" value="VAW59882.1"/>
    <property type="molecule type" value="Genomic_DNA"/>
</dbReference>
<dbReference type="InterPro" id="IPR036458">
    <property type="entry name" value="Na:dicarbo_symporter_sf"/>
</dbReference>
<feature type="transmembrane region" description="Helical" evidence="8">
    <location>
        <begin position="87"/>
        <end position="107"/>
    </location>
</feature>
<evidence type="ECO:0000256" key="8">
    <source>
        <dbReference type="SAM" id="Phobius"/>
    </source>
</evidence>
<evidence type="ECO:0000256" key="1">
    <source>
        <dbReference type="ARBA" id="ARBA00004141"/>
    </source>
</evidence>
<dbReference type="PROSITE" id="PS00714">
    <property type="entry name" value="NA_DICARBOXYL_SYMP_2"/>
    <property type="match status" value="1"/>
</dbReference>
<protein>
    <submittedName>
        <fullName evidence="9">Proton/glutamate symporter @ Sodium/glutamate symporter</fullName>
    </submittedName>
</protein>